<evidence type="ECO:0000256" key="8">
    <source>
        <dbReference type="ARBA" id="ARBA00023027"/>
    </source>
</evidence>
<dbReference type="PANTHER" id="PTHR43756">
    <property type="entry name" value="CHOLINE MONOOXYGENASE, CHLOROPLASTIC"/>
    <property type="match status" value="1"/>
</dbReference>
<evidence type="ECO:0000256" key="7">
    <source>
        <dbReference type="ARBA" id="ARBA00023014"/>
    </source>
</evidence>
<dbReference type="PROSITE" id="PS51296">
    <property type="entry name" value="RIESKE"/>
    <property type="match status" value="1"/>
</dbReference>
<name>A0ABY7TG17_9SPHN</name>
<accession>A0ABY7TG17</accession>
<dbReference type="CDD" id="cd08879">
    <property type="entry name" value="RHO_alpha_C_AntDO-like"/>
    <property type="match status" value="1"/>
</dbReference>
<dbReference type="GO" id="GO:0051213">
    <property type="term" value="F:dioxygenase activity"/>
    <property type="evidence" value="ECO:0007669"/>
    <property type="project" value="UniProtKB-KW"/>
</dbReference>
<sequence>MAEADPLLPRDAPIVREDVTRSTFRVDRRAFVDPAILKRERDHIFSTCWLYLGHASELKRPNDFLIRSVGGRELVFNRDRKGAVHAFFNVCPHRGAQVVRESSGNAMSFRCFYHGWSFNNNGQFASRFDAETYPADFNAEGCANLRSVPRLDSYRDLWFVNFSAEGESLSDYLAGAKEIIDLAVDHSEIGMEVVGGTQEYSIRANWKLLAENSNDGYHASETHSTYIDYLGVSTGYGAQALRNAKPTLSRGIDLGNGHAVIEYAAAWGRPVAQSIPTWGEHGKAVIDAKRARLEELYGPDRARRIARGNRNMVIFPNLVINDIMALTVRTFYPEQVDELHVTGWALAPVDEDPQFRAWRLDNFLEFLGPGGFATPDDVEALESAQKGYRNLAEVPFNDLSRGMARAEKLHDDEEQMRAFWREWSRRVEGVA</sequence>
<keyword evidence="7" id="KW-0411">Iron-sulfur</keyword>
<dbReference type="PROSITE" id="PS00570">
    <property type="entry name" value="RING_HYDROXYL_ALPHA"/>
    <property type="match status" value="1"/>
</dbReference>
<evidence type="ECO:0000256" key="3">
    <source>
        <dbReference type="ARBA" id="ARBA00022723"/>
    </source>
</evidence>
<dbReference type="Proteomes" id="UP001220395">
    <property type="component" value="Chromosome"/>
</dbReference>
<keyword evidence="6" id="KW-0408">Iron</keyword>
<keyword evidence="2" id="KW-0001">2Fe-2S</keyword>
<keyword evidence="11" id="KW-1185">Reference proteome</keyword>
<comment type="similarity">
    <text evidence="1">Belongs to the bacterial ring-hydroxylating dioxygenase alpha subunit family.</text>
</comment>
<dbReference type="EMBL" id="CP117411">
    <property type="protein sequence ID" value="WCT72168.1"/>
    <property type="molecule type" value="Genomic_DNA"/>
</dbReference>
<dbReference type="InterPro" id="IPR017941">
    <property type="entry name" value="Rieske_2Fe-2S"/>
</dbReference>
<keyword evidence="4 10" id="KW-0223">Dioxygenase</keyword>
<evidence type="ECO:0000256" key="6">
    <source>
        <dbReference type="ARBA" id="ARBA00023004"/>
    </source>
</evidence>
<dbReference type="InterPro" id="IPR015881">
    <property type="entry name" value="ARHD_Rieske_2Fe_2S"/>
</dbReference>
<evidence type="ECO:0000256" key="4">
    <source>
        <dbReference type="ARBA" id="ARBA00022964"/>
    </source>
</evidence>
<dbReference type="Pfam" id="PF00355">
    <property type="entry name" value="Rieske"/>
    <property type="match status" value="1"/>
</dbReference>
<dbReference type="RefSeq" id="WP_273686122.1">
    <property type="nucleotide sequence ID" value="NZ_CP117411.1"/>
</dbReference>
<dbReference type="InterPro" id="IPR001663">
    <property type="entry name" value="Rng_hydr_dOase-A"/>
</dbReference>
<feature type="domain" description="Rieske" evidence="9">
    <location>
        <begin position="50"/>
        <end position="159"/>
    </location>
</feature>
<dbReference type="PRINTS" id="PR00090">
    <property type="entry name" value="RNGDIOXGNASE"/>
</dbReference>
<dbReference type="SUPFAM" id="SSF50022">
    <property type="entry name" value="ISP domain"/>
    <property type="match status" value="1"/>
</dbReference>
<evidence type="ECO:0000256" key="1">
    <source>
        <dbReference type="ARBA" id="ARBA00008751"/>
    </source>
</evidence>
<evidence type="ECO:0000256" key="5">
    <source>
        <dbReference type="ARBA" id="ARBA00023002"/>
    </source>
</evidence>
<dbReference type="Pfam" id="PF00848">
    <property type="entry name" value="Ring_hydroxyl_A"/>
    <property type="match status" value="1"/>
</dbReference>
<protein>
    <submittedName>
        <fullName evidence="10">Aromatic ring-hydroxylating dioxygenase subunit alpha</fullName>
    </submittedName>
</protein>
<dbReference type="InterPro" id="IPR015879">
    <property type="entry name" value="Ring_hydroxy_dOase_asu_C_dom"/>
</dbReference>
<evidence type="ECO:0000313" key="10">
    <source>
        <dbReference type="EMBL" id="WCT72168.1"/>
    </source>
</evidence>
<keyword evidence="8" id="KW-0520">NAD</keyword>
<reference evidence="10 11" key="1">
    <citation type="submission" date="2023-02" db="EMBL/GenBank/DDBJ databases">
        <title>Genome sequence of Sphingomonas naphthae.</title>
        <authorList>
            <person name="Kim S."/>
            <person name="Heo J."/>
            <person name="Kwon S.-W."/>
        </authorList>
    </citation>
    <scope>NUCLEOTIDE SEQUENCE [LARGE SCALE GENOMIC DNA]</scope>
    <source>
        <strain evidence="10 11">KACC 18716</strain>
    </source>
</reference>
<proteinExistence type="inferred from homology"/>
<keyword evidence="5" id="KW-0560">Oxidoreductase</keyword>
<dbReference type="CDD" id="cd03469">
    <property type="entry name" value="Rieske_RO_Alpha_N"/>
    <property type="match status" value="1"/>
</dbReference>
<organism evidence="10 11">
    <name type="scientific">Sphingomonas naphthae</name>
    <dbReference type="NCBI Taxonomy" id="1813468"/>
    <lineage>
        <taxon>Bacteria</taxon>
        <taxon>Pseudomonadati</taxon>
        <taxon>Pseudomonadota</taxon>
        <taxon>Alphaproteobacteria</taxon>
        <taxon>Sphingomonadales</taxon>
        <taxon>Sphingomonadaceae</taxon>
        <taxon>Sphingomonas</taxon>
    </lineage>
</organism>
<keyword evidence="3" id="KW-0479">Metal-binding</keyword>
<dbReference type="Gene3D" id="3.90.380.10">
    <property type="entry name" value="Naphthalene 1,2-dioxygenase Alpha Subunit, Chain A, domain 1"/>
    <property type="match status" value="1"/>
</dbReference>
<gene>
    <name evidence="10" type="ORF">PQ455_10995</name>
</gene>
<evidence type="ECO:0000256" key="2">
    <source>
        <dbReference type="ARBA" id="ARBA00022714"/>
    </source>
</evidence>
<dbReference type="SUPFAM" id="SSF55961">
    <property type="entry name" value="Bet v1-like"/>
    <property type="match status" value="1"/>
</dbReference>
<evidence type="ECO:0000259" key="9">
    <source>
        <dbReference type="PROSITE" id="PS51296"/>
    </source>
</evidence>
<dbReference type="Gene3D" id="2.102.10.10">
    <property type="entry name" value="Rieske [2Fe-2S] iron-sulphur domain"/>
    <property type="match status" value="1"/>
</dbReference>
<evidence type="ECO:0000313" key="11">
    <source>
        <dbReference type="Proteomes" id="UP001220395"/>
    </source>
</evidence>
<dbReference type="PANTHER" id="PTHR43756:SF1">
    <property type="entry name" value="3-PHENYLPROPIONATE_CINNAMIC ACID DIOXYGENASE SUBUNIT ALPHA"/>
    <property type="match status" value="1"/>
</dbReference>
<dbReference type="InterPro" id="IPR036922">
    <property type="entry name" value="Rieske_2Fe-2S_sf"/>
</dbReference>